<dbReference type="GO" id="GO:0009055">
    <property type="term" value="F:electron transfer activity"/>
    <property type="evidence" value="ECO:0007669"/>
    <property type="project" value="UniProtKB-UniRule"/>
</dbReference>
<accession>A0A2V1GR18</accession>
<evidence type="ECO:0000256" key="6">
    <source>
        <dbReference type="HAMAP-Rule" id="MF_01216"/>
    </source>
</evidence>
<dbReference type="GO" id="GO:0016652">
    <property type="term" value="F:oxidoreductase activity, acting on NAD(P)H as acceptor"/>
    <property type="evidence" value="ECO:0007669"/>
    <property type="project" value="UniProtKB-UniRule"/>
</dbReference>
<evidence type="ECO:0000259" key="7">
    <source>
        <dbReference type="Pfam" id="PF02525"/>
    </source>
</evidence>
<comment type="similarity">
    <text evidence="6">Belongs to the azoreductase type 1 family.</text>
</comment>
<dbReference type="Gene3D" id="3.40.50.360">
    <property type="match status" value="1"/>
</dbReference>
<dbReference type="Pfam" id="PF02525">
    <property type="entry name" value="Flavodoxin_2"/>
    <property type="match status" value="1"/>
</dbReference>
<dbReference type="HAMAP" id="MF_01216">
    <property type="entry name" value="Azoreductase_type1"/>
    <property type="match status" value="1"/>
</dbReference>
<comment type="subunit">
    <text evidence="6">Homodimer.</text>
</comment>
<comment type="caution">
    <text evidence="8">The sequence shown here is derived from an EMBL/GenBank/DDBJ whole genome shotgun (WGS) entry which is preliminary data.</text>
</comment>
<dbReference type="RefSeq" id="WP_116689115.1">
    <property type="nucleotide sequence ID" value="NZ_CAWNYD010000016.1"/>
</dbReference>
<evidence type="ECO:0000256" key="2">
    <source>
        <dbReference type="ARBA" id="ARBA00022643"/>
    </source>
</evidence>
<name>A0A2V1GR18_9GAMM</name>
<dbReference type="InterPro" id="IPR023048">
    <property type="entry name" value="NADH:quinone_OxRdtase_FMN_depd"/>
</dbReference>
<comment type="function">
    <text evidence="6">Also exhibits azoreductase activity. Catalyzes the reductive cleavage of the azo bond in aromatic azo compounds to the corresponding amines.</text>
</comment>
<evidence type="ECO:0000256" key="1">
    <source>
        <dbReference type="ARBA" id="ARBA00022630"/>
    </source>
</evidence>
<dbReference type="InterPro" id="IPR050104">
    <property type="entry name" value="FMN-dep_NADH:Q_OxRdtase_AzoR1"/>
</dbReference>
<evidence type="ECO:0000256" key="3">
    <source>
        <dbReference type="ARBA" id="ARBA00023002"/>
    </source>
</evidence>
<dbReference type="OrthoDB" id="9787136at2"/>
<dbReference type="GO" id="GO:0010181">
    <property type="term" value="F:FMN binding"/>
    <property type="evidence" value="ECO:0007669"/>
    <property type="project" value="UniProtKB-UniRule"/>
</dbReference>
<dbReference type="Proteomes" id="UP000244906">
    <property type="component" value="Unassembled WGS sequence"/>
</dbReference>
<dbReference type="EC" id="1.6.5.-" evidence="6"/>
<dbReference type="GO" id="GO:0016655">
    <property type="term" value="F:oxidoreductase activity, acting on NAD(P)H, quinone or similar compound as acceptor"/>
    <property type="evidence" value="ECO:0007669"/>
    <property type="project" value="InterPro"/>
</dbReference>
<comment type="catalytic activity">
    <reaction evidence="5">
        <text>N,N-dimethyl-1,4-phenylenediamine + anthranilate + 2 NAD(+) = 2-(4-dimethylaminophenyl)diazenylbenzoate + 2 NADH + 2 H(+)</text>
        <dbReference type="Rhea" id="RHEA:55872"/>
        <dbReference type="ChEBI" id="CHEBI:15378"/>
        <dbReference type="ChEBI" id="CHEBI:15783"/>
        <dbReference type="ChEBI" id="CHEBI:16567"/>
        <dbReference type="ChEBI" id="CHEBI:57540"/>
        <dbReference type="ChEBI" id="CHEBI:57945"/>
        <dbReference type="ChEBI" id="CHEBI:71579"/>
        <dbReference type="EC" id="1.7.1.17"/>
    </reaction>
    <physiologicalReaction direction="right-to-left" evidence="5">
        <dbReference type="Rhea" id="RHEA:55874"/>
    </physiologicalReaction>
</comment>
<keyword evidence="4 6" id="KW-0520">NAD</keyword>
<gene>
    <name evidence="6" type="primary">azoR</name>
    <name evidence="8" type="ORF">DC094_21160</name>
</gene>
<evidence type="ECO:0000313" key="9">
    <source>
        <dbReference type="Proteomes" id="UP000244906"/>
    </source>
</evidence>
<keyword evidence="2 6" id="KW-0288">FMN</keyword>
<evidence type="ECO:0000313" key="8">
    <source>
        <dbReference type="EMBL" id="PVZ63420.1"/>
    </source>
</evidence>
<dbReference type="PANTHER" id="PTHR43741">
    <property type="entry name" value="FMN-DEPENDENT NADH-AZOREDUCTASE 1"/>
    <property type="match status" value="1"/>
</dbReference>
<dbReference type="InterPro" id="IPR029039">
    <property type="entry name" value="Flavoprotein-like_sf"/>
</dbReference>
<feature type="binding site" evidence="6">
    <location>
        <position position="10"/>
    </location>
    <ligand>
        <name>FMN</name>
        <dbReference type="ChEBI" id="CHEBI:58210"/>
    </ligand>
</feature>
<feature type="domain" description="Flavodoxin-like fold" evidence="7">
    <location>
        <begin position="2"/>
        <end position="195"/>
    </location>
</feature>
<comment type="function">
    <text evidence="6">Quinone reductase that provides resistance to thiol-specific stress caused by electrophilic quinones.</text>
</comment>
<keyword evidence="3 6" id="KW-0560">Oxidoreductase</keyword>
<sequence length="198" mass="21895">MKKLLYVKSSLFGDNGQSSQLAQHLIEQWQQVHQGEVTERDLIAQPLPMLDLEVMGALGSEAGQRSEAQQQVIDLADQLKDEIETADALVIGVPTYNFNLPIQMKAWFDLLARAGVTFKYTDKGPVGLMQDKPVYLIATRGGQLHQQGIDHQMPFVRQFLAFIGLTSVHTIYAEDLAMGDAAEASLDQAKKEISQIIG</sequence>
<dbReference type="SUPFAM" id="SSF52218">
    <property type="entry name" value="Flavoproteins"/>
    <property type="match status" value="1"/>
</dbReference>
<protein>
    <recommendedName>
        <fullName evidence="6">FMN dependent NADH:quinone oxidoreductase</fullName>
        <ecNumber evidence="6">1.6.5.-</ecNumber>
    </recommendedName>
    <alternativeName>
        <fullName evidence="6">Azo-dye reductase</fullName>
    </alternativeName>
    <alternativeName>
        <fullName evidence="6">FMN-dependent NADH-azo compound oxidoreductase</fullName>
    </alternativeName>
    <alternativeName>
        <fullName evidence="6">FMN-dependent NADH-azoreductase</fullName>
        <ecNumber evidence="6">1.7.1.17</ecNumber>
    </alternativeName>
</protein>
<reference evidence="8 9" key="1">
    <citation type="submission" date="2018-04" db="EMBL/GenBank/DDBJ databases">
        <title>Thalassorhabdus spongiae gen. nov., sp. nov., isolated from a marine sponge in South-West Iceland.</title>
        <authorList>
            <person name="Knobloch S."/>
            <person name="Daussin A."/>
            <person name="Johannsson R."/>
            <person name="Marteinsson V.T."/>
        </authorList>
    </citation>
    <scope>NUCLEOTIDE SEQUENCE [LARGE SCALE GENOMIC DNA]</scope>
    <source>
        <strain evidence="8 9">Hp12</strain>
    </source>
</reference>
<evidence type="ECO:0000256" key="5">
    <source>
        <dbReference type="ARBA" id="ARBA00048542"/>
    </source>
</evidence>
<comment type="catalytic activity">
    <reaction evidence="6">
        <text>2 a quinone + NADH + H(+) = 2 a 1,4-benzosemiquinone + NAD(+)</text>
        <dbReference type="Rhea" id="RHEA:65952"/>
        <dbReference type="ChEBI" id="CHEBI:15378"/>
        <dbReference type="ChEBI" id="CHEBI:57540"/>
        <dbReference type="ChEBI" id="CHEBI:57945"/>
        <dbReference type="ChEBI" id="CHEBI:132124"/>
        <dbReference type="ChEBI" id="CHEBI:134225"/>
    </reaction>
</comment>
<dbReference type="InterPro" id="IPR003680">
    <property type="entry name" value="Flavodoxin_fold"/>
</dbReference>
<dbReference type="PANTHER" id="PTHR43741:SF2">
    <property type="entry name" value="FMN-DEPENDENT NADH:QUINONE OXIDOREDUCTASE"/>
    <property type="match status" value="1"/>
</dbReference>
<dbReference type="EC" id="1.7.1.17" evidence="6"/>
<comment type="caution">
    <text evidence="6">Lacks conserved residue(s) required for the propagation of feature annotation.</text>
</comment>
<keyword evidence="1 6" id="KW-0285">Flavoprotein</keyword>
<proteinExistence type="inferred from homology"/>
<dbReference type="EMBL" id="QDDL01000016">
    <property type="protein sequence ID" value="PVZ63420.1"/>
    <property type="molecule type" value="Genomic_DNA"/>
</dbReference>
<dbReference type="AlphaFoldDB" id="A0A2V1GR18"/>
<organism evidence="8 9">
    <name type="scientific">Pelagibaculum spongiae</name>
    <dbReference type="NCBI Taxonomy" id="2080658"/>
    <lineage>
        <taxon>Bacteria</taxon>
        <taxon>Pseudomonadati</taxon>
        <taxon>Pseudomonadota</taxon>
        <taxon>Gammaproteobacteria</taxon>
        <taxon>Oceanospirillales</taxon>
        <taxon>Pelagibaculum</taxon>
    </lineage>
</organism>
<comment type="cofactor">
    <cofactor evidence="6">
        <name>FMN</name>
        <dbReference type="ChEBI" id="CHEBI:58210"/>
    </cofactor>
    <text evidence="6">Binds 1 FMN per subunit.</text>
</comment>
<feature type="binding site" evidence="6">
    <location>
        <begin position="139"/>
        <end position="142"/>
    </location>
    <ligand>
        <name>FMN</name>
        <dbReference type="ChEBI" id="CHEBI:58210"/>
    </ligand>
</feature>
<keyword evidence="9" id="KW-1185">Reference proteome</keyword>
<evidence type="ECO:0000256" key="4">
    <source>
        <dbReference type="ARBA" id="ARBA00023027"/>
    </source>
</evidence>